<name>R9GMY1_9SPHI</name>
<accession>R9GMY1</accession>
<reference evidence="1 2" key="1">
    <citation type="journal article" date="2013" name="Genome Announc.">
        <title>Draft Genome Sequence of Arcticibacter svalbardensis Strain MN12-7T, a Member of the Family Sphingobacteriaceae Isolated from an Arctic Soil Sample.</title>
        <authorList>
            <person name="Shivaji S."/>
            <person name="Ara S."/>
            <person name="Prasad S."/>
            <person name="Manasa B.P."/>
            <person name="Begum Z."/>
            <person name="Singh A."/>
            <person name="Kumar Pinnaka A."/>
        </authorList>
    </citation>
    <scope>NUCLEOTIDE SEQUENCE [LARGE SCALE GENOMIC DNA]</scope>
    <source>
        <strain evidence="1 2">MN12-7</strain>
    </source>
</reference>
<protein>
    <submittedName>
        <fullName evidence="1">Uncharacterized protein</fullName>
    </submittedName>
</protein>
<comment type="caution">
    <text evidence="1">The sequence shown here is derived from an EMBL/GenBank/DDBJ whole genome shotgun (WGS) entry which is preliminary data.</text>
</comment>
<organism evidence="1 2">
    <name type="scientific">Arcticibacter svalbardensis MN12-7</name>
    <dbReference type="NCBI Taxonomy" id="1150600"/>
    <lineage>
        <taxon>Bacteria</taxon>
        <taxon>Pseudomonadati</taxon>
        <taxon>Bacteroidota</taxon>
        <taxon>Sphingobacteriia</taxon>
        <taxon>Sphingobacteriales</taxon>
        <taxon>Sphingobacteriaceae</taxon>
        <taxon>Arcticibacter</taxon>
    </lineage>
</organism>
<dbReference type="EMBL" id="AQPN01000130">
    <property type="protein sequence ID" value="EOR93083.1"/>
    <property type="molecule type" value="Genomic_DNA"/>
</dbReference>
<dbReference type="AlphaFoldDB" id="R9GMY1"/>
<gene>
    <name evidence="1" type="ORF">ADIARSV_3743</name>
</gene>
<keyword evidence="2" id="KW-1185">Reference proteome</keyword>
<sequence>MQGLASRIDKYASAVRKKGSLFSTAPAIVLGERVSFKRE</sequence>
<evidence type="ECO:0000313" key="2">
    <source>
        <dbReference type="Proteomes" id="UP000014174"/>
    </source>
</evidence>
<dbReference type="Proteomes" id="UP000014174">
    <property type="component" value="Unassembled WGS sequence"/>
</dbReference>
<evidence type="ECO:0000313" key="1">
    <source>
        <dbReference type="EMBL" id="EOR93083.1"/>
    </source>
</evidence>
<proteinExistence type="predicted"/>